<keyword evidence="4" id="KW-0067">ATP-binding</keyword>
<dbReference type="InterPro" id="IPR027417">
    <property type="entry name" value="P-loop_NTPase"/>
</dbReference>
<feature type="domain" description="Novel STAND NTPase 1" evidence="3">
    <location>
        <begin position="533"/>
        <end position="877"/>
    </location>
</feature>
<proteinExistence type="predicted"/>
<dbReference type="Pfam" id="PF20703">
    <property type="entry name" value="nSTAND1"/>
    <property type="match status" value="1"/>
</dbReference>
<dbReference type="InterPro" id="IPR049052">
    <property type="entry name" value="nSTAND1"/>
</dbReference>
<protein>
    <submittedName>
        <fullName evidence="4">ATP-binding protein</fullName>
    </submittedName>
</protein>
<sequence>MVDPHREEYFHSHNERSLQTLARALVLSQGEFELILVLCNYARLRAETVRNFRQRCSVKMCELVLPKSVTQLHGTILGTVSEQFPQALMVLGLESAIALDDLLVSTNRMRDQFCQNFPFPLVLWVTDMVLHKLTRLAPDFKSFAAPTIKFEMPTQQLIDFLRTEADSLFARVLQTADNASAYSSFDWATSTHRQELDDALSDLQSRGVSLDPDLEASLAFLRGREAFINDDMERSRQLYEQSLAFWQQGESAEVKSQNSSSSPLPDLVYRERQGCLLFYLGVWWLRYAVLHRSQYADASSQARDLLEQCIDMFEQLSRRDVVAKFINALGEAYKRLQQWDLLEMVATKSRDIHQIYPDFTRLAQAYGFLAEVALSKSAWHLAKERAETAIQIILNAQESESVANVEPLGPNLDWVKRWHKSWYLLLLGRSLSCLGQVSEAIEKLETAKAESDRRYAPQLYIEILEKLRELYFQEGRYLEAFRLKQEQSSIEHQYAFRAFIGAGCLQPQRQALNPVRKPFEQGVTVAAEIIALRWQDVTHLIDRLSRSDRKLIVIHGEPGVGKTSLIKAGLVPLLKQRLMEDPAPTRSGFKSERIALPVVLSNYTDWVIGLGRLLTEGLQEIKLANRAVAVESLQILDSVEAIAEQLRINSDRHLLNVLIFDQFEQFFCVCSHPVERRRFYDFLRLCLNLPFVKILLSMREDYLHYLLEWDRIANLDVINNNILDKDMRYYLEKFSSVDAQLAIERLTARAQLQLETALIEELLQDFADERGLVRPSELQMIGSRLEAERITTLAQYRQFGSKEKLVELFLDCAIRDCGTPNEQVARLVLYSLTDDNGNCLRKTRAELVAALKIIGLEVEAEKIDLVLTVLVGVGLVFLQPEVPADRYQLIYGYLLPFIRQEQVSLIVEQLRRERARQRFAEEQLRFVEQANQILIAAQQKAKQIIRRGFVGLALISVIAAAVTILAGFFGRKAEWQRQLAERKEIEALNTVSEARLLSRDRVGALVASVKAGKKLQEIEEPPDLKLLTVIRLHEALYSDKDCERLEGGNTIKKFNFSPDGQTTEYLWHLDKKQIEIKLDELLLSGCDRLRDYLQTNPHVYESDRQLCAATPHR</sequence>
<keyword evidence="1" id="KW-0175">Coiled coil</keyword>
<comment type="caution">
    <text evidence="4">The sequence shown here is derived from an EMBL/GenBank/DDBJ whole genome shotgun (WGS) entry which is preliminary data.</text>
</comment>
<dbReference type="GO" id="GO:0005524">
    <property type="term" value="F:ATP binding"/>
    <property type="evidence" value="ECO:0007669"/>
    <property type="project" value="UniProtKB-KW"/>
</dbReference>
<dbReference type="SUPFAM" id="SSF48452">
    <property type="entry name" value="TPR-like"/>
    <property type="match status" value="1"/>
</dbReference>
<dbReference type="AlphaFoldDB" id="A0A926ZH04"/>
<reference evidence="4" key="1">
    <citation type="journal article" date="2015" name="ISME J.">
        <title>Draft Genome Sequence of Streptomyces incarnatus NRRL8089, which Produces the Nucleoside Antibiotic Sinefungin.</title>
        <authorList>
            <person name="Oshima K."/>
            <person name="Hattori M."/>
            <person name="Shimizu H."/>
            <person name="Fukuda K."/>
            <person name="Nemoto M."/>
            <person name="Inagaki K."/>
            <person name="Tamura T."/>
        </authorList>
    </citation>
    <scope>NUCLEOTIDE SEQUENCE</scope>
    <source>
        <strain evidence="4">FACHB-1375</strain>
    </source>
</reference>
<dbReference type="EMBL" id="JACJPW010000038">
    <property type="protein sequence ID" value="MBD2182525.1"/>
    <property type="molecule type" value="Genomic_DNA"/>
</dbReference>
<accession>A0A926ZH04</accession>
<evidence type="ECO:0000256" key="2">
    <source>
        <dbReference type="SAM" id="Phobius"/>
    </source>
</evidence>
<keyword evidence="5" id="KW-1185">Reference proteome</keyword>
<dbReference type="Gene3D" id="1.25.40.10">
    <property type="entry name" value="Tetratricopeptide repeat domain"/>
    <property type="match status" value="1"/>
</dbReference>
<dbReference type="RefSeq" id="WP_190465339.1">
    <property type="nucleotide sequence ID" value="NZ_JACJPW010000038.1"/>
</dbReference>
<evidence type="ECO:0000313" key="5">
    <source>
        <dbReference type="Proteomes" id="UP000641646"/>
    </source>
</evidence>
<feature type="coiled-coil region" evidence="1">
    <location>
        <begin position="910"/>
        <end position="947"/>
    </location>
</feature>
<feature type="transmembrane region" description="Helical" evidence="2">
    <location>
        <begin position="948"/>
        <end position="969"/>
    </location>
</feature>
<reference evidence="4" key="2">
    <citation type="submission" date="2020-08" db="EMBL/GenBank/DDBJ databases">
        <authorList>
            <person name="Chen M."/>
            <person name="Teng W."/>
            <person name="Zhao L."/>
            <person name="Hu C."/>
            <person name="Zhou Y."/>
            <person name="Han B."/>
            <person name="Song L."/>
            <person name="Shu W."/>
        </authorList>
    </citation>
    <scope>NUCLEOTIDE SEQUENCE</scope>
    <source>
        <strain evidence="4">FACHB-1375</strain>
    </source>
</reference>
<dbReference type="SUPFAM" id="SSF52540">
    <property type="entry name" value="P-loop containing nucleoside triphosphate hydrolases"/>
    <property type="match status" value="1"/>
</dbReference>
<keyword evidence="2" id="KW-1133">Transmembrane helix</keyword>
<keyword evidence="2" id="KW-0472">Membrane</keyword>
<evidence type="ECO:0000259" key="3">
    <source>
        <dbReference type="Pfam" id="PF20703"/>
    </source>
</evidence>
<evidence type="ECO:0000313" key="4">
    <source>
        <dbReference type="EMBL" id="MBD2182525.1"/>
    </source>
</evidence>
<evidence type="ECO:0000256" key="1">
    <source>
        <dbReference type="SAM" id="Coils"/>
    </source>
</evidence>
<organism evidence="4 5">
    <name type="scientific">Aerosakkonema funiforme FACHB-1375</name>
    <dbReference type="NCBI Taxonomy" id="2949571"/>
    <lineage>
        <taxon>Bacteria</taxon>
        <taxon>Bacillati</taxon>
        <taxon>Cyanobacteriota</taxon>
        <taxon>Cyanophyceae</taxon>
        <taxon>Oscillatoriophycideae</taxon>
        <taxon>Aerosakkonematales</taxon>
        <taxon>Aerosakkonemataceae</taxon>
        <taxon>Aerosakkonema</taxon>
    </lineage>
</organism>
<name>A0A926ZH04_9CYAN</name>
<keyword evidence="2" id="KW-0812">Transmembrane</keyword>
<dbReference type="Proteomes" id="UP000641646">
    <property type="component" value="Unassembled WGS sequence"/>
</dbReference>
<gene>
    <name evidence="4" type="ORF">H6G03_15710</name>
</gene>
<dbReference type="InterPro" id="IPR011990">
    <property type="entry name" value="TPR-like_helical_dom_sf"/>
</dbReference>
<keyword evidence="4" id="KW-0547">Nucleotide-binding</keyword>